<gene>
    <name evidence="1" type="ORF">BJ138DRAFT_1142854</name>
</gene>
<accession>A0ACB8AQ73</accession>
<reference evidence="1" key="1">
    <citation type="journal article" date="2021" name="New Phytol.">
        <title>Evolutionary innovations through gain and loss of genes in the ectomycorrhizal Boletales.</title>
        <authorList>
            <person name="Wu G."/>
            <person name="Miyauchi S."/>
            <person name="Morin E."/>
            <person name="Kuo A."/>
            <person name="Drula E."/>
            <person name="Varga T."/>
            <person name="Kohler A."/>
            <person name="Feng B."/>
            <person name="Cao Y."/>
            <person name="Lipzen A."/>
            <person name="Daum C."/>
            <person name="Hundley H."/>
            <person name="Pangilinan J."/>
            <person name="Johnson J."/>
            <person name="Barry K."/>
            <person name="LaButti K."/>
            <person name="Ng V."/>
            <person name="Ahrendt S."/>
            <person name="Min B."/>
            <person name="Choi I.G."/>
            <person name="Park H."/>
            <person name="Plett J.M."/>
            <person name="Magnuson J."/>
            <person name="Spatafora J.W."/>
            <person name="Nagy L.G."/>
            <person name="Henrissat B."/>
            <person name="Grigoriev I.V."/>
            <person name="Yang Z.L."/>
            <person name="Xu J."/>
            <person name="Martin F.M."/>
        </authorList>
    </citation>
    <scope>NUCLEOTIDE SEQUENCE</scope>
    <source>
        <strain evidence="1">ATCC 28755</strain>
    </source>
</reference>
<sequence length="250" mass="27822">MQNPRLEISSIIHTLTSTSSAQTLNQTIMRYFTPDAWFLHPLCQATSRDKIIGVYEWYRIMSPQTRGEVLSVVYDPDIDVLVVEVIQYFHIRFNPFKAAPARLNIRLTLRENDGLHYIVQQEDFYHPTDIAALTLPPLIPLVTFLLGLGTLFSNINAWVFRAVGFTGGGLEDGKNGGKGDNGDVSIENCVQVLMETIVETGAHPGLGPGLAETKLNREAHHGEKNTNSDIPLEDTNYRQMGEAGSPLESR</sequence>
<organism evidence="1 2">
    <name type="scientific">Hygrophoropsis aurantiaca</name>
    <dbReference type="NCBI Taxonomy" id="72124"/>
    <lineage>
        <taxon>Eukaryota</taxon>
        <taxon>Fungi</taxon>
        <taxon>Dikarya</taxon>
        <taxon>Basidiomycota</taxon>
        <taxon>Agaricomycotina</taxon>
        <taxon>Agaricomycetes</taxon>
        <taxon>Agaricomycetidae</taxon>
        <taxon>Boletales</taxon>
        <taxon>Coniophorineae</taxon>
        <taxon>Hygrophoropsidaceae</taxon>
        <taxon>Hygrophoropsis</taxon>
    </lineage>
</organism>
<keyword evidence="2" id="KW-1185">Reference proteome</keyword>
<dbReference type="Proteomes" id="UP000790377">
    <property type="component" value="Unassembled WGS sequence"/>
</dbReference>
<comment type="caution">
    <text evidence="1">The sequence shown here is derived from an EMBL/GenBank/DDBJ whole genome shotgun (WGS) entry which is preliminary data.</text>
</comment>
<dbReference type="EMBL" id="MU267607">
    <property type="protein sequence ID" value="KAH7914893.1"/>
    <property type="molecule type" value="Genomic_DNA"/>
</dbReference>
<name>A0ACB8AQ73_9AGAM</name>
<evidence type="ECO:0000313" key="2">
    <source>
        <dbReference type="Proteomes" id="UP000790377"/>
    </source>
</evidence>
<proteinExistence type="predicted"/>
<protein>
    <submittedName>
        <fullName evidence="1">Uncharacterized protein</fullName>
    </submittedName>
</protein>
<evidence type="ECO:0000313" key="1">
    <source>
        <dbReference type="EMBL" id="KAH7914893.1"/>
    </source>
</evidence>